<feature type="signal peptide" evidence="1">
    <location>
        <begin position="1"/>
        <end position="21"/>
    </location>
</feature>
<evidence type="ECO:0000256" key="1">
    <source>
        <dbReference type="SAM" id="SignalP"/>
    </source>
</evidence>
<evidence type="ECO:0000313" key="2">
    <source>
        <dbReference type="EMBL" id="SDH82808.1"/>
    </source>
</evidence>
<gene>
    <name evidence="2" type="ORF">SAMN05421846_102185</name>
</gene>
<feature type="chain" id="PRO_5011546229" description="Peptidylprolyl isomerase" evidence="1">
    <location>
        <begin position="22"/>
        <end position="151"/>
    </location>
</feature>
<accession>A0A1G8FL42</accession>
<organism evidence="2 3">
    <name type="scientific">Chryseobacterium taeanense</name>
    <dbReference type="NCBI Taxonomy" id="311334"/>
    <lineage>
        <taxon>Bacteria</taxon>
        <taxon>Pseudomonadati</taxon>
        <taxon>Bacteroidota</taxon>
        <taxon>Flavobacteriia</taxon>
        <taxon>Flavobacteriales</taxon>
        <taxon>Weeksellaceae</taxon>
        <taxon>Chryseobacterium group</taxon>
        <taxon>Chryseobacterium</taxon>
    </lineage>
</organism>
<sequence length="151" mass="17759">MIYMKKIFLICTIFAFYSAFSQQSKIKVIESKKIELTSELSKDKIDLYHQFFLKFVDALKASDKEKLKMLISDKIKYYVSDDIIRNLVGGISFDRKFEVYKSGYQQLDKNETYPAIQYKYADDKQEPPRDIITVIFEEDGKILGVKPDYSK</sequence>
<dbReference type="Proteomes" id="UP000198869">
    <property type="component" value="Unassembled WGS sequence"/>
</dbReference>
<evidence type="ECO:0000313" key="3">
    <source>
        <dbReference type="Proteomes" id="UP000198869"/>
    </source>
</evidence>
<protein>
    <recommendedName>
        <fullName evidence="4">Peptidylprolyl isomerase</fullName>
    </recommendedName>
</protein>
<reference evidence="3" key="1">
    <citation type="submission" date="2016-10" db="EMBL/GenBank/DDBJ databases">
        <authorList>
            <person name="Varghese N."/>
            <person name="Submissions S."/>
        </authorList>
    </citation>
    <scope>NUCLEOTIDE SEQUENCE [LARGE SCALE GENOMIC DNA]</scope>
    <source>
        <strain evidence="3">DSM 17071</strain>
    </source>
</reference>
<dbReference type="STRING" id="311334.SAMN05421846_102185"/>
<proteinExistence type="predicted"/>
<name>A0A1G8FL42_9FLAO</name>
<dbReference type="EMBL" id="FNDW01000002">
    <property type="protein sequence ID" value="SDH82808.1"/>
    <property type="molecule type" value="Genomic_DNA"/>
</dbReference>
<evidence type="ECO:0008006" key="4">
    <source>
        <dbReference type="Google" id="ProtNLM"/>
    </source>
</evidence>
<dbReference type="AlphaFoldDB" id="A0A1G8FL42"/>
<keyword evidence="1" id="KW-0732">Signal</keyword>
<keyword evidence="3" id="KW-1185">Reference proteome</keyword>